<dbReference type="AlphaFoldDB" id="A0A2P2P2J0"/>
<evidence type="ECO:0000313" key="1">
    <source>
        <dbReference type="EMBL" id="MBX48940.1"/>
    </source>
</evidence>
<proteinExistence type="predicted"/>
<dbReference type="EMBL" id="GGEC01068456">
    <property type="protein sequence ID" value="MBX48940.1"/>
    <property type="molecule type" value="Transcribed_RNA"/>
</dbReference>
<accession>A0A2P2P2J0</accession>
<organism evidence="1">
    <name type="scientific">Rhizophora mucronata</name>
    <name type="common">Asiatic mangrove</name>
    <dbReference type="NCBI Taxonomy" id="61149"/>
    <lineage>
        <taxon>Eukaryota</taxon>
        <taxon>Viridiplantae</taxon>
        <taxon>Streptophyta</taxon>
        <taxon>Embryophyta</taxon>
        <taxon>Tracheophyta</taxon>
        <taxon>Spermatophyta</taxon>
        <taxon>Magnoliopsida</taxon>
        <taxon>eudicotyledons</taxon>
        <taxon>Gunneridae</taxon>
        <taxon>Pentapetalae</taxon>
        <taxon>rosids</taxon>
        <taxon>fabids</taxon>
        <taxon>Malpighiales</taxon>
        <taxon>Rhizophoraceae</taxon>
        <taxon>Rhizophora</taxon>
    </lineage>
</organism>
<protein>
    <submittedName>
        <fullName evidence="1">Uncharacterized protein</fullName>
    </submittedName>
</protein>
<sequence length="70" mass="7918">MSTSIIVSTSLSEIISYDKDCECLPRMGFDRSYQILSGSINPDRSSVNWPLNRTEFVKKIIAHLNRKTPG</sequence>
<reference evidence="1" key="1">
    <citation type="submission" date="2018-02" db="EMBL/GenBank/DDBJ databases">
        <title>Rhizophora mucronata_Transcriptome.</title>
        <authorList>
            <person name="Meera S.P."/>
            <person name="Sreeshan A."/>
            <person name="Augustine A."/>
        </authorList>
    </citation>
    <scope>NUCLEOTIDE SEQUENCE</scope>
    <source>
        <tissue evidence="1">Leaf</tissue>
    </source>
</reference>
<name>A0A2P2P2J0_RHIMU</name>